<dbReference type="Proteomes" id="UP001209682">
    <property type="component" value="Unassembled WGS sequence"/>
</dbReference>
<gene>
    <name evidence="1" type="ORF">OKC24_16420</name>
</gene>
<comment type="caution">
    <text evidence="1">The sequence shown here is derived from an EMBL/GenBank/DDBJ whole genome shotgun (WGS) entry which is preliminary data.</text>
</comment>
<dbReference type="EMBL" id="JAPEQW010000029">
    <property type="protein sequence ID" value="MCW8040722.1"/>
    <property type="molecule type" value="Genomic_DNA"/>
</dbReference>
<evidence type="ECO:0000313" key="2">
    <source>
        <dbReference type="Proteomes" id="UP001209682"/>
    </source>
</evidence>
<evidence type="ECO:0000313" key="1">
    <source>
        <dbReference type="EMBL" id="MCW8040722.1"/>
    </source>
</evidence>
<dbReference type="InterPro" id="IPR055014">
    <property type="entry name" value="BapA_Bap-like_C"/>
</dbReference>
<dbReference type="InterPro" id="IPR019960">
    <property type="entry name" value="T1SS_VCA0849"/>
</dbReference>
<protein>
    <submittedName>
        <fullName evidence="1">Type I secretion C-terminal target domain-containing protein</fullName>
    </submittedName>
</protein>
<organism evidence="1 2">
    <name type="scientific">Acinetobacter entericus</name>
    <dbReference type="NCBI Taxonomy" id="2989714"/>
    <lineage>
        <taxon>Bacteria</taxon>
        <taxon>Pseudomonadati</taxon>
        <taxon>Pseudomonadota</taxon>
        <taxon>Gammaproteobacteria</taxon>
        <taxon>Moraxellales</taxon>
        <taxon>Moraxellaceae</taxon>
        <taxon>Acinetobacter</taxon>
    </lineage>
</organism>
<dbReference type="RefSeq" id="WP_213073155.1">
    <property type="nucleotide sequence ID" value="NZ_JAPEQW010000029.1"/>
</dbReference>
<dbReference type="NCBIfam" id="TIGR01965">
    <property type="entry name" value="VCBS_repeat"/>
    <property type="match status" value="1"/>
</dbReference>
<accession>A0ABT3NMD5</accession>
<dbReference type="InterPro" id="IPR010221">
    <property type="entry name" value="VCBS_dom"/>
</dbReference>
<name>A0ABT3NMD5_9GAMM</name>
<reference evidence="1 2" key="1">
    <citation type="submission" date="2022-11" db="EMBL/GenBank/DDBJ databases">
        <title>Acinetobacter entericus sp. nov., isolated from the gut of the plastic-eating larvae of the Coleoptera insect Zophobas atratus.</title>
        <authorList>
            <person name="Dong X."/>
            <person name="Yang Y."/>
        </authorList>
    </citation>
    <scope>NUCLEOTIDE SEQUENCE [LARGE SCALE GENOMIC DNA]</scope>
    <source>
        <strain evidence="1 2">BIT-DXN8</strain>
    </source>
</reference>
<keyword evidence="2" id="KW-1185">Reference proteome</keyword>
<dbReference type="NCBIfam" id="TIGR03661">
    <property type="entry name" value="T1SS_VCA0849"/>
    <property type="match status" value="1"/>
</dbReference>
<proteinExistence type="predicted"/>
<sequence>MSESTSISESESLSKIVDAKDDLAEIHLDVPVVNNPASVSQTAFILAGVKLLSTLDLSVLNLQGTPFTIDVAEGSVRDVTLGYSGNTLINLGTQSLDLFMYKLNETTGKYEFVQKFANEVDVSLFPVLSRISGDTTITGLTKGKYIFLLGSATDDGLLDLNVGTIAKITTISQKDVTNGETEITGNVITGLGDINTPIGTDVNTTGAKVTLVVSEINDSGTASVAGTVIQGAYGKLTIHEDGSYSYVRDQKLENIGKVDTFTYTISNGTSSDTAQLNIRIDSNDVQVVWDDVHPAADGVVTITATDDAVSTIGQVSVLGEANRYVTITSPNGSLTDTNRIVTSGHRDNPLGDALDIAATENSSLITVQEGEVVQISLKSLIPTGTGYGVKVEIQFKDTSGLLGGLFPNYQTVDNWTSTTNGQAHSFELNASTFGAISGEYRIKVTSIHTGTGANITAQFGVIDVETIVYSPGLYKVTDAAPIAGNLFDNDVLGATSGISIKVADTAAGLSTATAISTPQTIVRESGTLTVNSDGTYKFDQVADSSHIGKVETFYYEFTTPAGSSNIAKIEVLVDSGSVYMDRDGTGVVDGTTGNDLLVSLGGNETFHGVNGNDTLIYNLLSKVDATGGNGTGLNGGDNWADFTLGSLSNTNSDYVDIRELLDGQTVNSGNISQYIGIRFENNHAVLTIDRDGAGTTFTNKVDLVTLGGIDITNHTEQDILQQLLTNNQIIY</sequence>
<dbReference type="NCBIfam" id="NF045619">
    <property type="entry name" value="adhes_GNV_Cterm"/>
    <property type="match status" value="1"/>
</dbReference>